<keyword evidence="1" id="KW-0378">Hydrolase</keyword>
<evidence type="ECO:0000313" key="6">
    <source>
        <dbReference type="Proteomes" id="UP000198725"/>
    </source>
</evidence>
<dbReference type="SUPFAM" id="SSF51445">
    <property type="entry name" value="(Trans)glycosidases"/>
    <property type="match status" value="1"/>
</dbReference>
<dbReference type="GO" id="GO:0008422">
    <property type="term" value="F:beta-glucosidase activity"/>
    <property type="evidence" value="ECO:0007669"/>
    <property type="project" value="TreeGrafter"/>
</dbReference>
<dbReference type="InterPro" id="IPR002772">
    <property type="entry name" value="Glyco_hydro_3_C"/>
</dbReference>
<dbReference type="PANTHER" id="PTHR30620">
    <property type="entry name" value="PERIPLASMIC BETA-GLUCOSIDASE-RELATED"/>
    <property type="match status" value="1"/>
</dbReference>
<dbReference type="Gene3D" id="2.60.120.430">
    <property type="entry name" value="Galactose-binding lectin"/>
    <property type="match status" value="1"/>
</dbReference>
<name>A0A1I4BDR4_9GAMM</name>
<dbReference type="Gene3D" id="3.20.20.300">
    <property type="entry name" value="Glycoside hydrolase, family 3, N-terminal domain"/>
    <property type="match status" value="1"/>
</dbReference>
<sequence>MRFVFRDAGVPLCAVALVVGLSAGVLGLAHADAARQVVRFDTTVHPALWPKVRWPLARDAALEQRVQTLLSKMSLRDKVGQVIQADIGSVTPDDVRKYRLGSILAGGNSKPGGGRLAGPAKWLALSDAYYRASMDTSHGGVAIPVLFGVDAVHGDNDVLGSTIFPQNSAMGATRDPELVREIGAATAQEARAAGINWTFAPTITVPRDDRWGRTYEGYSESPKVVASYAGAAVEGLQGKPGTPQFLDSSHVIATAKHFLGDGSTKDGKDQGDAEISEKTLRDVANAGYPPAIAAGVQTVMASFSSWNGVKMTGNKALLTDVLKDRMDFQGFVVGDWNGHGQIPGCSNVDCPQAINAGLDMYMAPDSWRGLYEHTLAEVKSGVIPMARLDDAVARILRVKFRLGLFDQGAPSAQPLGGKFNLIGSAAHRALARRAVRESLVLLKNEHHLLPLDPKQHILVAGDGANSIPKQSGGWTLTWQGTGTTNADFPHGESIWSGIDAQVKAAGGSAELSVDGKYTHKPDVAIVVYGENPYAEFQGDVPTLAFAPGDPTDLDLIRRLRAQGIPVVSVFLSGRPLWVNPEINASNAFVAAWLPGSEGAGVADVLLRNASGKVQYDFHGKLAYSWPRTAVQTPLNVGQKDYHPQFAFGYGLTYEDNGDLGKLSEVSGLPANVAAPGVYLQRGKPAGGLALTLSGASGSPVDVTAMPAATPDDSLKVAAEDYQRQEDARRLAWSGTDAATFALHAIKPLNLDRQTNGDVQLVATIKIDALAPGRVTLGMDCGRTCGASVPVDATLATLPKGQWLRVGMSLKCFHDAGANMARIDVPFRLETAARDTISITHVALGTNADHVLPCPKP</sequence>
<dbReference type="SUPFAM" id="SSF52279">
    <property type="entry name" value="Beta-D-glucan exohydrolase, C-terminal domain"/>
    <property type="match status" value="1"/>
</dbReference>
<dbReference type="InterPro" id="IPR036962">
    <property type="entry name" value="Glyco_hydro_3_N_sf"/>
</dbReference>
<dbReference type="EMBL" id="FOSR01000005">
    <property type="protein sequence ID" value="SFK66136.1"/>
    <property type="molecule type" value="Genomic_DNA"/>
</dbReference>
<dbReference type="AlphaFoldDB" id="A0A1I4BDR4"/>
<dbReference type="Pfam" id="PF01915">
    <property type="entry name" value="Glyco_hydro_3_C"/>
    <property type="match status" value="1"/>
</dbReference>
<dbReference type="InterPro" id="IPR036881">
    <property type="entry name" value="Glyco_hydro_3_C_sf"/>
</dbReference>
<dbReference type="RefSeq" id="WP_092702780.1">
    <property type="nucleotide sequence ID" value="NZ_FOSR01000005.1"/>
</dbReference>
<feature type="domain" description="Glycoside hydrolase family 3 C-terminal" evidence="3">
    <location>
        <begin position="439"/>
        <end position="653"/>
    </location>
</feature>
<keyword evidence="6" id="KW-1185">Reference proteome</keyword>
<dbReference type="Pfam" id="PF00933">
    <property type="entry name" value="Glyco_hydro_3"/>
    <property type="match status" value="1"/>
</dbReference>
<protein>
    <submittedName>
        <fullName evidence="5">Exo-1,4-beta-glucosidase</fullName>
    </submittedName>
</protein>
<dbReference type="Pfam" id="PF18559">
    <property type="entry name" value="Exop_C"/>
    <property type="match status" value="1"/>
</dbReference>
<feature type="domain" description="Glycoside hydrolase family 3 N-terminal" evidence="2">
    <location>
        <begin position="75"/>
        <end position="398"/>
    </location>
</feature>
<evidence type="ECO:0000259" key="4">
    <source>
        <dbReference type="Pfam" id="PF18559"/>
    </source>
</evidence>
<dbReference type="InterPro" id="IPR051915">
    <property type="entry name" value="Cellulose_Degrad_GH3"/>
</dbReference>
<dbReference type="PANTHER" id="PTHR30620:SF77">
    <property type="entry name" value="LYSOSOMAL BETA GLUCOSIDASE-LIKE"/>
    <property type="match status" value="1"/>
</dbReference>
<proteinExistence type="predicted"/>
<evidence type="ECO:0000313" key="5">
    <source>
        <dbReference type="EMBL" id="SFK66136.1"/>
    </source>
</evidence>
<reference evidence="6" key="1">
    <citation type="submission" date="2016-10" db="EMBL/GenBank/DDBJ databases">
        <authorList>
            <person name="Varghese N."/>
            <person name="Submissions S."/>
        </authorList>
    </citation>
    <scope>NUCLEOTIDE SEQUENCE [LARGE SCALE GENOMIC DNA]</scope>
    <source>
        <strain evidence="6">MO64</strain>
    </source>
</reference>
<dbReference type="PRINTS" id="PR00133">
    <property type="entry name" value="GLHYDRLASE3"/>
</dbReference>
<feature type="domain" description="ExoP galactose-binding-like" evidence="4">
    <location>
        <begin position="707"/>
        <end position="842"/>
    </location>
</feature>
<organism evidence="5 6">
    <name type="scientific">Rhodanobacter glycinis</name>
    <dbReference type="NCBI Taxonomy" id="582702"/>
    <lineage>
        <taxon>Bacteria</taxon>
        <taxon>Pseudomonadati</taxon>
        <taxon>Pseudomonadota</taxon>
        <taxon>Gammaproteobacteria</taxon>
        <taxon>Lysobacterales</taxon>
        <taxon>Rhodanobacteraceae</taxon>
        <taxon>Rhodanobacter</taxon>
    </lineage>
</organism>
<gene>
    <name evidence="5" type="ORF">SAMN05192579_10528</name>
</gene>
<dbReference type="InterPro" id="IPR041443">
    <property type="entry name" value="Exop_C"/>
</dbReference>
<dbReference type="InterPro" id="IPR001764">
    <property type="entry name" value="Glyco_hydro_3_N"/>
</dbReference>
<evidence type="ECO:0000259" key="2">
    <source>
        <dbReference type="Pfam" id="PF00933"/>
    </source>
</evidence>
<evidence type="ECO:0000256" key="1">
    <source>
        <dbReference type="ARBA" id="ARBA00022801"/>
    </source>
</evidence>
<accession>A0A1I4BDR4</accession>
<dbReference type="Gene3D" id="3.40.50.1700">
    <property type="entry name" value="Glycoside hydrolase family 3 C-terminal domain"/>
    <property type="match status" value="1"/>
</dbReference>
<evidence type="ECO:0000259" key="3">
    <source>
        <dbReference type="Pfam" id="PF01915"/>
    </source>
</evidence>
<dbReference type="GO" id="GO:0009251">
    <property type="term" value="P:glucan catabolic process"/>
    <property type="evidence" value="ECO:0007669"/>
    <property type="project" value="TreeGrafter"/>
</dbReference>
<dbReference type="Proteomes" id="UP000198725">
    <property type="component" value="Unassembled WGS sequence"/>
</dbReference>
<dbReference type="InterPro" id="IPR017853">
    <property type="entry name" value="GH"/>
</dbReference>